<accession>A0A1B7MKW6</accession>
<proteinExistence type="predicted"/>
<dbReference type="Proteomes" id="UP000092154">
    <property type="component" value="Unassembled WGS sequence"/>
</dbReference>
<organism evidence="1 2">
    <name type="scientific">Rhizopogon vinicolor AM-OR11-026</name>
    <dbReference type="NCBI Taxonomy" id="1314800"/>
    <lineage>
        <taxon>Eukaryota</taxon>
        <taxon>Fungi</taxon>
        <taxon>Dikarya</taxon>
        <taxon>Basidiomycota</taxon>
        <taxon>Agaricomycotina</taxon>
        <taxon>Agaricomycetes</taxon>
        <taxon>Agaricomycetidae</taxon>
        <taxon>Boletales</taxon>
        <taxon>Suillineae</taxon>
        <taxon>Rhizopogonaceae</taxon>
        <taxon>Rhizopogon</taxon>
    </lineage>
</organism>
<dbReference type="InParanoid" id="A0A1B7MKW6"/>
<evidence type="ECO:0000313" key="2">
    <source>
        <dbReference type="Proteomes" id="UP000092154"/>
    </source>
</evidence>
<dbReference type="EMBL" id="KV448809">
    <property type="protein sequence ID" value="OAX33227.1"/>
    <property type="molecule type" value="Genomic_DNA"/>
</dbReference>
<sequence>MSPYLSDQSLNHDARYRVDPIFHAAGRKSSGYYMCEGTYEVYDLTEMNFSIHSAPMEVEAPYGLWMSPESLPDASSMMHSNEI</sequence>
<reference evidence="1 2" key="1">
    <citation type="submission" date="2016-06" db="EMBL/GenBank/DDBJ databases">
        <title>Comparative genomics of the ectomycorrhizal sister species Rhizopogon vinicolor and Rhizopogon vesiculosus (Basidiomycota: Boletales) reveals a divergence of the mating type B locus.</title>
        <authorList>
            <consortium name="DOE Joint Genome Institute"/>
            <person name="Mujic A.B."/>
            <person name="Kuo A."/>
            <person name="Tritt A."/>
            <person name="Lipzen A."/>
            <person name="Chen C."/>
            <person name="Johnson J."/>
            <person name="Sharma A."/>
            <person name="Barry K."/>
            <person name="Grigoriev I.V."/>
            <person name="Spatafora J.W."/>
        </authorList>
    </citation>
    <scope>NUCLEOTIDE SEQUENCE [LARGE SCALE GENOMIC DNA]</scope>
    <source>
        <strain evidence="1 2">AM-OR11-026</strain>
    </source>
</reference>
<evidence type="ECO:0000313" key="1">
    <source>
        <dbReference type="EMBL" id="OAX33227.1"/>
    </source>
</evidence>
<dbReference type="AlphaFoldDB" id="A0A1B7MKW6"/>
<gene>
    <name evidence="1" type="ORF">K503DRAFT_775835</name>
</gene>
<protein>
    <submittedName>
        <fullName evidence="1">Uncharacterized protein</fullName>
    </submittedName>
</protein>
<name>A0A1B7MKW6_9AGAM</name>
<keyword evidence="2" id="KW-1185">Reference proteome</keyword>